<comment type="similarity">
    <text evidence="2">Belongs to the HAM1 NTPase family.</text>
</comment>
<evidence type="ECO:0000313" key="17">
    <source>
        <dbReference type="EMBL" id="SFV51046.1"/>
    </source>
</evidence>
<evidence type="ECO:0000256" key="14">
    <source>
        <dbReference type="ARBA" id="ARBA00078805"/>
    </source>
</evidence>
<dbReference type="GO" id="GO:0036222">
    <property type="term" value="F:XTP diphosphatase activity"/>
    <property type="evidence" value="ECO:0007669"/>
    <property type="project" value="UniProtKB-ARBA"/>
</dbReference>
<evidence type="ECO:0000256" key="8">
    <source>
        <dbReference type="ARBA" id="ARBA00023080"/>
    </source>
</evidence>
<comment type="catalytic activity">
    <reaction evidence="9">
        <text>dITP + H2O = dIMP + diphosphate + H(+)</text>
        <dbReference type="Rhea" id="RHEA:28342"/>
        <dbReference type="ChEBI" id="CHEBI:15377"/>
        <dbReference type="ChEBI" id="CHEBI:15378"/>
        <dbReference type="ChEBI" id="CHEBI:33019"/>
        <dbReference type="ChEBI" id="CHEBI:61194"/>
        <dbReference type="ChEBI" id="CHEBI:61382"/>
        <dbReference type="EC" id="3.6.1.66"/>
    </reaction>
</comment>
<evidence type="ECO:0000256" key="10">
    <source>
        <dbReference type="ARBA" id="ARBA00052017"/>
    </source>
</evidence>
<dbReference type="InterPro" id="IPR002637">
    <property type="entry name" value="RdgB/HAM1"/>
</dbReference>
<dbReference type="CDD" id="cd00515">
    <property type="entry name" value="HAM1"/>
    <property type="match status" value="1"/>
</dbReference>
<evidence type="ECO:0000256" key="11">
    <source>
        <dbReference type="ARBA" id="ARBA00066468"/>
    </source>
</evidence>
<dbReference type="AlphaFoldDB" id="A0A1W1BBY4"/>
<evidence type="ECO:0000256" key="15">
    <source>
        <dbReference type="ARBA" id="ARBA00083186"/>
    </source>
</evidence>
<keyword evidence="6 17" id="KW-0378">Hydrolase</keyword>
<organism evidence="17">
    <name type="scientific">hydrothermal vent metagenome</name>
    <dbReference type="NCBI Taxonomy" id="652676"/>
    <lineage>
        <taxon>unclassified sequences</taxon>
        <taxon>metagenomes</taxon>
        <taxon>ecological metagenomes</taxon>
    </lineage>
</organism>
<dbReference type="InterPro" id="IPR020922">
    <property type="entry name" value="dITP/XTP_pyrophosphatase"/>
</dbReference>
<keyword evidence="4" id="KW-0479">Metal-binding</keyword>
<dbReference type="GO" id="GO:0009146">
    <property type="term" value="P:purine nucleoside triphosphate catabolic process"/>
    <property type="evidence" value="ECO:0007669"/>
    <property type="project" value="UniProtKB-ARBA"/>
</dbReference>
<dbReference type="HAMAP" id="MF_01405">
    <property type="entry name" value="Non_canon_purine_NTPase"/>
    <property type="match status" value="1"/>
</dbReference>
<sequence>MKIVLATGNKGKLREFNQMCRDEVVPFSELLGEIDIVEDADSFKGNALIKAKTIYEKLGEEYIVVSDDSGISVPLLGGKPNIYSARYAGVGASDKENLLKLVKDLKAKGVDRTPAYYTACIAIVSKYGEYTVHGWMHGDVITEPRGERGFGYDPMFIPNGYKLTLGELDNEVKKKISHRSQALRLAKPIIEMLRFRLN</sequence>
<evidence type="ECO:0000256" key="1">
    <source>
        <dbReference type="ARBA" id="ARBA00001946"/>
    </source>
</evidence>
<comment type="cofactor">
    <cofactor evidence="1">
        <name>Mg(2+)</name>
        <dbReference type="ChEBI" id="CHEBI:18420"/>
    </cofactor>
</comment>
<evidence type="ECO:0000256" key="9">
    <source>
        <dbReference type="ARBA" id="ARBA00051875"/>
    </source>
</evidence>
<dbReference type="GO" id="GO:0000166">
    <property type="term" value="F:nucleotide binding"/>
    <property type="evidence" value="ECO:0007669"/>
    <property type="project" value="UniProtKB-KW"/>
</dbReference>
<dbReference type="GO" id="GO:0005829">
    <property type="term" value="C:cytosol"/>
    <property type="evidence" value="ECO:0007669"/>
    <property type="project" value="TreeGrafter"/>
</dbReference>
<evidence type="ECO:0000256" key="12">
    <source>
        <dbReference type="ARBA" id="ARBA00071289"/>
    </source>
</evidence>
<dbReference type="PANTHER" id="PTHR11067:SF9">
    <property type="entry name" value="INOSINE TRIPHOSPHATE PYROPHOSPHATASE"/>
    <property type="match status" value="1"/>
</dbReference>
<evidence type="ECO:0000256" key="4">
    <source>
        <dbReference type="ARBA" id="ARBA00022723"/>
    </source>
</evidence>
<reference evidence="17" key="1">
    <citation type="submission" date="2016-10" db="EMBL/GenBank/DDBJ databases">
        <authorList>
            <person name="de Groot N.N."/>
        </authorList>
    </citation>
    <scope>NUCLEOTIDE SEQUENCE</scope>
</reference>
<evidence type="ECO:0000256" key="13">
    <source>
        <dbReference type="ARBA" id="ARBA00075987"/>
    </source>
</evidence>
<dbReference type="GO" id="GO:0036220">
    <property type="term" value="F:ITP diphosphatase activity"/>
    <property type="evidence" value="ECO:0007669"/>
    <property type="project" value="UniProtKB-EC"/>
</dbReference>
<dbReference type="InterPro" id="IPR029001">
    <property type="entry name" value="ITPase-like_fam"/>
</dbReference>
<evidence type="ECO:0000256" key="3">
    <source>
        <dbReference type="ARBA" id="ARBA00011738"/>
    </source>
</evidence>
<dbReference type="GO" id="GO:0035870">
    <property type="term" value="F:dITP diphosphatase activity"/>
    <property type="evidence" value="ECO:0007669"/>
    <property type="project" value="UniProtKB-ARBA"/>
</dbReference>
<dbReference type="FunFam" id="3.90.950.10:FF:000001">
    <property type="entry name" value="dITP/XTP pyrophosphatase"/>
    <property type="match status" value="1"/>
</dbReference>
<evidence type="ECO:0000256" key="6">
    <source>
        <dbReference type="ARBA" id="ARBA00022801"/>
    </source>
</evidence>
<evidence type="ECO:0000256" key="5">
    <source>
        <dbReference type="ARBA" id="ARBA00022741"/>
    </source>
</evidence>
<dbReference type="Gene3D" id="3.90.950.10">
    <property type="match status" value="1"/>
</dbReference>
<comment type="subunit">
    <text evidence="3">Homodimer.</text>
</comment>
<dbReference type="GO" id="GO:0017111">
    <property type="term" value="F:ribonucleoside triphosphate phosphatase activity"/>
    <property type="evidence" value="ECO:0007669"/>
    <property type="project" value="InterPro"/>
</dbReference>
<keyword evidence="8" id="KW-0546">Nucleotide metabolism</keyword>
<dbReference type="GO" id="GO:0009117">
    <property type="term" value="P:nucleotide metabolic process"/>
    <property type="evidence" value="ECO:0007669"/>
    <property type="project" value="UniProtKB-KW"/>
</dbReference>
<name>A0A1W1BBY4_9ZZZZ</name>
<dbReference type="Pfam" id="PF01725">
    <property type="entry name" value="Ham1p_like"/>
    <property type="match status" value="1"/>
</dbReference>
<keyword evidence="5" id="KW-0547">Nucleotide-binding</keyword>
<evidence type="ECO:0000256" key="7">
    <source>
        <dbReference type="ARBA" id="ARBA00022842"/>
    </source>
</evidence>
<evidence type="ECO:0000256" key="16">
    <source>
        <dbReference type="ARBA" id="ARBA00083635"/>
    </source>
</evidence>
<dbReference type="NCBIfam" id="TIGR00042">
    <property type="entry name" value="RdgB/HAM1 family non-canonical purine NTP pyrophosphatase"/>
    <property type="match status" value="1"/>
</dbReference>
<protein>
    <recommendedName>
        <fullName evidence="12">dITP/XTP pyrophosphatase</fullName>
        <ecNumber evidence="11">3.6.1.66</ecNumber>
    </recommendedName>
    <alternativeName>
        <fullName evidence="13">Non-canonical purine NTP pyrophosphatase</fullName>
    </alternativeName>
    <alternativeName>
        <fullName evidence="14">Non-standard purine NTP pyrophosphatase</fullName>
    </alternativeName>
    <alternativeName>
        <fullName evidence="16">Nucleoside-triphosphate diphosphatase</fullName>
    </alternativeName>
    <alternativeName>
        <fullName evidence="15">Nucleoside-triphosphate pyrophosphatase</fullName>
    </alternativeName>
</protein>
<accession>A0A1W1BBY4</accession>
<dbReference type="SUPFAM" id="SSF52972">
    <property type="entry name" value="ITPase-like"/>
    <property type="match status" value="1"/>
</dbReference>
<comment type="catalytic activity">
    <reaction evidence="10">
        <text>XTP + H2O = XMP + diphosphate + H(+)</text>
        <dbReference type="Rhea" id="RHEA:28610"/>
        <dbReference type="ChEBI" id="CHEBI:15377"/>
        <dbReference type="ChEBI" id="CHEBI:15378"/>
        <dbReference type="ChEBI" id="CHEBI:33019"/>
        <dbReference type="ChEBI" id="CHEBI:57464"/>
        <dbReference type="ChEBI" id="CHEBI:61314"/>
        <dbReference type="EC" id="3.6.1.66"/>
    </reaction>
</comment>
<gene>
    <name evidence="17" type="ORF">MNB_SV-12-1125</name>
</gene>
<dbReference type="EC" id="3.6.1.66" evidence="11"/>
<proteinExistence type="inferred from homology"/>
<dbReference type="EMBL" id="FPHE01000014">
    <property type="protein sequence ID" value="SFV51046.1"/>
    <property type="molecule type" value="Genomic_DNA"/>
</dbReference>
<keyword evidence="7" id="KW-0460">Magnesium</keyword>
<dbReference type="GO" id="GO:0046872">
    <property type="term" value="F:metal ion binding"/>
    <property type="evidence" value="ECO:0007669"/>
    <property type="project" value="UniProtKB-KW"/>
</dbReference>
<dbReference type="PANTHER" id="PTHR11067">
    <property type="entry name" value="INOSINE TRIPHOSPHATE PYROPHOSPHATASE/HAM1 PROTEIN"/>
    <property type="match status" value="1"/>
</dbReference>
<evidence type="ECO:0000256" key="2">
    <source>
        <dbReference type="ARBA" id="ARBA00008023"/>
    </source>
</evidence>